<reference evidence="1 4" key="3">
    <citation type="submission" date="2022-05" db="EMBL/GenBank/DDBJ databases">
        <title>Genome Sequencing of Bee-Associated Microbes.</title>
        <authorList>
            <person name="Dunlap C."/>
        </authorList>
    </citation>
    <scope>NUCLEOTIDE SEQUENCE [LARGE SCALE GENOMIC DNA]</scope>
    <source>
        <strain evidence="1 4">NRRL NRS-750</strain>
    </source>
</reference>
<proteinExistence type="predicted"/>
<sequence length="147" mass="17466">MKINPGFRPFGTDVRMGESVTKPVQHKSFADMMNNRHDQASNDELQQRLQDIYQQGERLSKSMTIRELRMYRMMVKRFLEDTVRRNLKIRETRGWDRRGRSKRYQIVDEIDSALIELADHLLETEQGKIDLLHKVGEIRGMLINLCF</sequence>
<keyword evidence="4" id="KW-1185">Reference proteome</keyword>
<evidence type="ECO:0000313" key="2">
    <source>
        <dbReference type="EMBL" id="SYX86998.1"/>
    </source>
</evidence>
<dbReference type="Proteomes" id="UP001527090">
    <property type="component" value="Unassembled WGS sequence"/>
</dbReference>
<name>A0A383RIY6_PAEAL</name>
<dbReference type="SUPFAM" id="SSF158397">
    <property type="entry name" value="TM1646-like"/>
    <property type="match status" value="1"/>
</dbReference>
<gene>
    <name evidence="1" type="ORF">M5X04_26245</name>
    <name evidence="2" type="ORF">PBLR_15425</name>
</gene>
<accession>A0A383RIY6</accession>
<dbReference type="InterPro" id="IPR005585">
    <property type="entry name" value="DUF327"/>
</dbReference>
<dbReference type="Gene3D" id="1.20.120.490">
    <property type="entry name" value="Hypothetical protein TM1646-like domain"/>
    <property type="match status" value="1"/>
</dbReference>
<dbReference type="Proteomes" id="UP000304148">
    <property type="component" value="Chromosome"/>
</dbReference>
<evidence type="ECO:0000313" key="4">
    <source>
        <dbReference type="Proteomes" id="UP001527090"/>
    </source>
</evidence>
<reference evidence="3" key="1">
    <citation type="submission" date="2018-08" db="EMBL/GenBank/DDBJ databases">
        <authorList>
            <person name="Chevrot R."/>
        </authorList>
    </citation>
    <scope>NUCLEOTIDE SEQUENCE [LARGE SCALE GENOMIC DNA]</scope>
</reference>
<dbReference type="EMBL" id="LS992241">
    <property type="protein sequence ID" value="SYX86998.1"/>
    <property type="molecule type" value="Genomic_DNA"/>
</dbReference>
<dbReference type="EMBL" id="JAMDLY010000022">
    <property type="protein sequence ID" value="MCY9532814.1"/>
    <property type="molecule type" value="Genomic_DNA"/>
</dbReference>
<reference evidence="2" key="2">
    <citation type="submission" date="2018-08" db="EMBL/GenBank/DDBJ databases">
        <authorList>
            <person name="Ferrada E.E."/>
            <person name="Latorre B.A."/>
        </authorList>
    </citation>
    <scope>NUCLEOTIDE SEQUENCE</scope>
    <source>
        <strain evidence="2">Paenibacillus B-LR1</strain>
    </source>
</reference>
<evidence type="ECO:0000313" key="3">
    <source>
        <dbReference type="Proteomes" id="UP000304148"/>
    </source>
</evidence>
<dbReference type="AlphaFoldDB" id="A0A383RIY6"/>
<protein>
    <submittedName>
        <fullName evidence="1">YaaR family protein</fullName>
    </submittedName>
</protein>
<evidence type="ECO:0000313" key="1">
    <source>
        <dbReference type="EMBL" id="MCY9532814.1"/>
    </source>
</evidence>
<organism evidence="2 3">
    <name type="scientific">Paenibacillus alvei</name>
    <name type="common">Bacillus alvei</name>
    <dbReference type="NCBI Taxonomy" id="44250"/>
    <lineage>
        <taxon>Bacteria</taxon>
        <taxon>Bacillati</taxon>
        <taxon>Bacillota</taxon>
        <taxon>Bacilli</taxon>
        <taxon>Bacillales</taxon>
        <taxon>Paenibacillaceae</taxon>
        <taxon>Paenibacillus</taxon>
    </lineage>
</organism>
<dbReference type="RefSeq" id="WP_021255895.1">
    <property type="nucleotide sequence ID" value="NZ_JAMDLY010000022.1"/>
</dbReference>
<dbReference type="Pfam" id="PF03885">
    <property type="entry name" value="DUF327"/>
    <property type="match status" value="1"/>
</dbReference>
<dbReference type="InterPro" id="IPR024042">
    <property type="entry name" value="TM1646-like_dom_sf"/>
</dbReference>